<reference evidence="1 2" key="1">
    <citation type="journal article" date="2005" name="Nature">
        <title>Genome sequencing and analysis of Aspergillus oryzae.</title>
        <authorList>
            <person name="Machida M."/>
            <person name="Asai K."/>
            <person name="Sano M."/>
            <person name="Tanaka T."/>
            <person name="Kumagai T."/>
            <person name="Terai G."/>
            <person name="Kusumoto K."/>
            <person name="Arima T."/>
            <person name="Akita O."/>
            <person name="Kashiwagi Y."/>
            <person name="Abe K."/>
            <person name="Gomi K."/>
            <person name="Horiuchi H."/>
            <person name="Kitamoto K."/>
            <person name="Kobayashi T."/>
            <person name="Takeuchi M."/>
            <person name="Denning D.W."/>
            <person name="Galagan J.E."/>
            <person name="Nierman W.C."/>
            <person name="Yu J."/>
            <person name="Archer D.B."/>
            <person name="Bennett J.W."/>
            <person name="Bhatnagar D."/>
            <person name="Cleveland T.E."/>
            <person name="Fedorova N.D."/>
            <person name="Gotoh O."/>
            <person name="Horikawa H."/>
            <person name="Hosoyama A."/>
            <person name="Ichinomiya M."/>
            <person name="Igarashi R."/>
            <person name="Iwashita K."/>
            <person name="Juvvadi P.R."/>
            <person name="Kato M."/>
            <person name="Kato Y."/>
            <person name="Kin T."/>
            <person name="Kokubun A."/>
            <person name="Maeda H."/>
            <person name="Maeyama N."/>
            <person name="Maruyama J."/>
            <person name="Nagasaki H."/>
            <person name="Nakajima T."/>
            <person name="Oda K."/>
            <person name="Okada K."/>
            <person name="Paulsen I."/>
            <person name="Sakamoto K."/>
            <person name="Sawano T."/>
            <person name="Takahashi M."/>
            <person name="Takase K."/>
            <person name="Terabayashi Y."/>
            <person name="Wortman J."/>
            <person name="Yamada O."/>
            <person name="Yamagata Y."/>
            <person name="Anazawa H."/>
            <person name="Hata Y."/>
            <person name="Koide Y."/>
            <person name="Komori T."/>
            <person name="Koyama Y."/>
            <person name="Minetoki T."/>
            <person name="Suharnan S."/>
            <person name="Tanaka A."/>
            <person name="Isono K."/>
            <person name="Kuhara S."/>
            <person name="Ogasawara N."/>
            <person name="Kikuchi H."/>
        </authorList>
    </citation>
    <scope>NUCLEOTIDE SEQUENCE [LARGE SCALE GENOMIC DNA]</scope>
    <source>
        <strain evidence="2">ATCC 42149 / RIB 40</strain>
    </source>
</reference>
<dbReference type="AlphaFoldDB" id="Q2U5L1"/>
<dbReference type="HOGENOM" id="CLU_1414889_0_0_1"/>
<dbReference type="KEGG" id="aor:AO090113000101"/>
<proteinExistence type="predicted"/>
<sequence>MGGQGEYGSRGWASVQLGHGLSPPKSLMSARWGVPEWLIQSMEVEALHVIREKTSLPVPEVYAWGLARENRLGLGAFILINFIHGICLGEVFGGGSSRLIREDIPDADIEFLYRQMAHFMLQFYRIDFSQIESLPTLQTKFPAPGHPLTWKAHEILRAGGVDTLVCVKTGDNYGSNQIQLRVPTVQDRDTPR</sequence>
<keyword evidence="2" id="KW-1185">Reference proteome</keyword>
<dbReference type="GeneID" id="5995933"/>
<dbReference type="EMBL" id="AP007166">
    <property type="protein sequence ID" value="BAE63154.1"/>
    <property type="molecule type" value="Genomic_DNA"/>
</dbReference>
<dbReference type="RefSeq" id="XP_023092607.1">
    <property type="nucleotide sequence ID" value="XM_023237817.1"/>
</dbReference>
<dbReference type="EMBL" id="BA000053">
    <property type="protein sequence ID" value="BAE63154.1"/>
    <property type="molecule type" value="Genomic_DNA"/>
</dbReference>
<evidence type="ECO:0000313" key="2">
    <source>
        <dbReference type="Proteomes" id="UP000006564"/>
    </source>
</evidence>
<name>Q2U5L1_ASPOR</name>
<accession>Q2U5L1</accession>
<gene>
    <name evidence="1" type="ORF">AO090113000101</name>
</gene>
<dbReference type="VEuPathDB" id="FungiDB:AO090113000101"/>
<organism evidence="1 2">
    <name type="scientific">Aspergillus oryzae (strain ATCC 42149 / RIB 40)</name>
    <name type="common">Yellow koji mold</name>
    <dbReference type="NCBI Taxonomy" id="510516"/>
    <lineage>
        <taxon>Eukaryota</taxon>
        <taxon>Fungi</taxon>
        <taxon>Dikarya</taxon>
        <taxon>Ascomycota</taxon>
        <taxon>Pezizomycotina</taxon>
        <taxon>Eurotiomycetes</taxon>
        <taxon>Eurotiomycetidae</taxon>
        <taxon>Eurotiales</taxon>
        <taxon>Aspergillaceae</taxon>
        <taxon>Aspergillus</taxon>
        <taxon>Aspergillus subgen. Circumdati</taxon>
    </lineage>
</organism>
<evidence type="ECO:0000313" key="1">
    <source>
        <dbReference type="EMBL" id="BAE63154.1"/>
    </source>
</evidence>
<dbReference type="PANTHER" id="PTHR21310:SF37">
    <property type="entry name" value="AMINOGLYCOSIDE PHOSPHOTRANSFERASE DOMAIN-CONTAINING PROTEIN"/>
    <property type="match status" value="1"/>
</dbReference>
<dbReference type="InterPro" id="IPR051678">
    <property type="entry name" value="AGP_Transferase"/>
</dbReference>
<protein>
    <submittedName>
        <fullName evidence="1">DNA, SC113</fullName>
    </submittedName>
</protein>
<dbReference type="PANTHER" id="PTHR21310">
    <property type="entry name" value="AMINOGLYCOSIDE PHOSPHOTRANSFERASE-RELATED-RELATED"/>
    <property type="match status" value="1"/>
</dbReference>
<dbReference type="Proteomes" id="UP000006564">
    <property type="component" value="Chromosome 5"/>
</dbReference>